<reference evidence="4" key="1">
    <citation type="submission" date="2016-09" db="EMBL/GenBank/DDBJ databases">
        <authorList>
            <person name="Greninger A.L."/>
            <person name="Jerome K.R."/>
            <person name="Mcnair B."/>
            <person name="Wallis C."/>
            <person name="Fang F."/>
        </authorList>
    </citation>
    <scope>NUCLEOTIDE SEQUENCE [LARGE SCALE GENOMIC DNA]</scope>
    <source>
        <strain evidence="4">M7</strain>
    </source>
</reference>
<dbReference type="GO" id="GO:0046872">
    <property type="term" value="F:metal ion binding"/>
    <property type="evidence" value="ECO:0007669"/>
    <property type="project" value="UniProtKB-KW"/>
</dbReference>
<dbReference type="Pfam" id="PF22632">
    <property type="entry name" value="BphC_D1"/>
    <property type="match status" value="1"/>
</dbReference>
<comment type="caution">
    <text evidence="3">The sequence shown here is derived from an EMBL/GenBank/DDBJ whole genome shotgun (WGS) entry which is preliminary data.</text>
</comment>
<dbReference type="PROSITE" id="PS00934">
    <property type="entry name" value="GLYOXALASE_I_1"/>
    <property type="match status" value="1"/>
</dbReference>
<dbReference type="InterPro" id="IPR018146">
    <property type="entry name" value="Glyoxalase_1_CS"/>
</dbReference>
<proteinExistence type="predicted"/>
<organism evidence="3 4">
    <name type="scientific">Mycolicibacterium holsaticum</name>
    <dbReference type="NCBI Taxonomy" id="152142"/>
    <lineage>
        <taxon>Bacteria</taxon>
        <taxon>Bacillati</taxon>
        <taxon>Actinomycetota</taxon>
        <taxon>Actinomycetes</taxon>
        <taxon>Mycobacteriales</taxon>
        <taxon>Mycobacteriaceae</taxon>
        <taxon>Mycolicibacterium</taxon>
    </lineage>
</organism>
<protein>
    <recommendedName>
        <fullName evidence="2">VOC domain-containing protein</fullName>
    </recommendedName>
</protein>
<evidence type="ECO:0000313" key="3">
    <source>
        <dbReference type="EMBL" id="ODQ96577.1"/>
    </source>
</evidence>
<feature type="domain" description="VOC" evidence="2">
    <location>
        <begin position="8"/>
        <end position="126"/>
    </location>
</feature>
<evidence type="ECO:0000313" key="4">
    <source>
        <dbReference type="Proteomes" id="UP000094243"/>
    </source>
</evidence>
<gene>
    <name evidence="3" type="ORF">BHQ17_00535</name>
</gene>
<dbReference type="PANTHER" id="PTHR21366:SF14">
    <property type="entry name" value="GLYOXALASE DOMAIN-CONTAINING PROTEIN 5"/>
    <property type="match status" value="1"/>
</dbReference>
<dbReference type="InterPro" id="IPR029068">
    <property type="entry name" value="Glyas_Bleomycin-R_OHBP_Dase"/>
</dbReference>
<keyword evidence="1" id="KW-0479">Metal-binding</keyword>
<dbReference type="CDD" id="cd07237">
    <property type="entry name" value="BphC1-RGP6_C_like"/>
    <property type="match status" value="1"/>
</dbReference>
<dbReference type="PANTHER" id="PTHR21366">
    <property type="entry name" value="GLYOXALASE FAMILY PROTEIN"/>
    <property type="match status" value="1"/>
</dbReference>
<dbReference type="Pfam" id="PF00903">
    <property type="entry name" value="Glyoxalase"/>
    <property type="match status" value="1"/>
</dbReference>
<feature type="domain" description="VOC" evidence="2">
    <location>
        <begin position="148"/>
        <end position="265"/>
    </location>
</feature>
<dbReference type="InterPro" id="IPR050383">
    <property type="entry name" value="GlyoxalaseI/FosfomycinResist"/>
</dbReference>
<dbReference type="PROSITE" id="PS51819">
    <property type="entry name" value="VOC"/>
    <property type="match status" value="2"/>
</dbReference>
<dbReference type="CDD" id="cd07252">
    <property type="entry name" value="BphC1-RGP6_N_like"/>
    <property type="match status" value="1"/>
</dbReference>
<dbReference type="SUPFAM" id="SSF54593">
    <property type="entry name" value="Glyoxalase/Bleomycin resistance protein/Dihydroxybiphenyl dioxygenase"/>
    <property type="match status" value="1"/>
</dbReference>
<keyword evidence="4" id="KW-1185">Reference proteome</keyword>
<evidence type="ECO:0000259" key="2">
    <source>
        <dbReference type="PROSITE" id="PS51819"/>
    </source>
</evidence>
<dbReference type="GO" id="GO:0004462">
    <property type="term" value="F:lactoylglutathione lyase activity"/>
    <property type="evidence" value="ECO:0007669"/>
    <property type="project" value="InterPro"/>
</dbReference>
<dbReference type="RefSeq" id="WP_064928216.1">
    <property type="nucleotide sequence ID" value="NZ_MIGZ01000002.1"/>
</dbReference>
<dbReference type="Proteomes" id="UP000094243">
    <property type="component" value="Unassembled WGS sequence"/>
</dbReference>
<dbReference type="EMBL" id="MIGZ01000002">
    <property type="protein sequence ID" value="ODQ96577.1"/>
    <property type="molecule type" value="Genomic_DNA"/>
</dbReference>
<dbReference type="InterPro" id="IPR004360">
    <property type="entry name" value="Glyas_Fos-R_dOase_dom"/>
</dbReference>
<name>A0A1E3S4Q1_9MYCO</name>
<dbReference type="Gene3D" id="3.10.180.10">
    <property type="entry name" value="2,3-Dihydroxybiphenyl 1,2-Dioxygenase, domain 1"/>
    <property type="match status" value="2"/>
</dbReference>
<evidence type="ECO:0000256" key="1">
    <source>
        <dbReference type="ARBA" id="ARBA00022723"/>
    </source>
</evidence>
<accession>A0A1E3S4Q1</accession>
<dbReference type="InterPro" id="IPR037523">
    <property type="entry name" value="VOC_core"/>
</dbReference>
<dbReference type="AlphaFoldDB" id="A0A1E3S4Q1"/>
<sequence>MVKSEVAALGYVVITAKDLTAWREFAESVLGLQVGSQPAPSPELETLYLRLDERSWRIAVEHGVDGGIGALGFEVANRDDFENLKSRLAAAGVVVKDAPEVAAHRRVLQLFQAKDPNGVPLEFFYGARTEQANFVSPRNAQFVTGTQGLGHVVLLVPEPDDTYDFYINLLGFRVSDVITVGPLTTTFTSPNSRHHSLAFSGSMGMPVALQHIMLQVNDIDSVGRALDRVQDAGALQLSLGRHSNDHMLSFYCSSPSGLAIEYACGGREVDDTTHTIGYYDKISFWGHRLPDGSDPMQQIIDSMPAQPSVG</sequence>